<comment type="caution">
    <text evidence="1">The sequence shown here is derived from an EMBL/GenBank/DDBJ whole genome shotgun (WGS) entry which is preliminary data.</text>
</comment>
<proteinExistence type="predicted"/>
<dbReference type="Proteomes" id="UP000765338">
    <property type="component" value="Unassembled WGS sequence"/>
</dbReference>
<organism evidence="1 2">
    <name type="scientific">Bombella mellum</name>
    <dbReference type="NCBI Taxonomy" id="2039288"/>
    <lineage>
        <taxon>Bacteria</taxon>
        <taxon>Pseudomonadati</taxon>
        <taxon>Pseudomonadota</taxon>
        <taxon>Alphaproteobacteria</taxon>
        <taxon>Acetobacterales</taxon>
        <taxon>Acetobacteraceae</taxon>
        <taxon>Bombella</taxon>
    </lineage>
</organism>
<evidence type="ECO:0000313" key="2">
    <source>
        <dbReference type="Proteomes" id="UP000765338"/>
    </source>
</evidence>
<evidence type="ECO:0000313" key="1">
    <source>
        <dbReference type="EMBL" id="MBA5726566.1"/>
    </source>
</evidence>
<reference evidence="1 2" key="1">
    <citation type="submission" date="2017-10" db="EMBL/GenBank/DDBJ databases">
        <authorList>
            <person name="Jakob F."/>
        </authorList>
    </citation>
    <scope>NUCLEOTIDE SEQUENCE [LARGE SCALE GENOMIC DNA]</scope>
    <source>
        <strain evidence="1 2">TMW 2.1889</strain>
    </source>
</reference>
<keyword evidence="2" id="KW-1185">Reference proteome</keyword>
<accession>A0ABR5ZQF9</accession>
<gene>
    <name evidence="1" type="ORF">CPA56_00955</name>
</gene>
<sequence length="74" mass="8554">MLKLSPFTMTKPVCPSKGIMAGKGEEFLIFYVIFDRKGHEGVRRPENWRRTRDAEVERGFSIDHDCEAPYVGHI</sequence>
<protein>
    <submittedName>
        <fullName evidence="1">Uncharacterized protein</fullName>
    </submittedName>
</protein>
<name>A0ABR5ZQF9_9PROT</name>
<dbReference type="EMBL" id="PDLY01000001">
    <property type="protein sequence ID" value="MBA5726566.1"/>
    <property type="molecule type" value="Genomic_DNA"/>
</dbReference>